<dbReference type="RefSeq" id="WP_062176863.1">
    <property type="nucleotide sequence ID" value="NZ_BBXL01000002.1"/>
</dbReference>
<name>A0A1M4VTT7_9BACT</name>
<keyword evidence="1" id="KW-0732">Signal</keyword>
<proteinExistence type="predicted"/>
<evidence type="ECO:0008006" key="4">
    <source>
        <dbReference type="Google" id="ProtNLM"/>
    </source>
</evidence>
<dbReference type="SMART" id="SM01149">
    <property type="entry name" value="DUF1237"/>
    <property type="match status" value="1"/>
</dbReference>
<dbReference type="InterPro" id="IPR012341">
    <property type="entry name" value="6hp_glycosidase-like_sf"/>
</dbReference>
<dbReference type="InterPro" id="IPR008928">
    <property type="entry name" value="6-hairpin_glycosidase_sf"/>
</dbReference>
<dbReference type="Pfam" id="PF06824">
    <property type="entry name" value="Glyco_hydro_125"/>
    <property type="match status" value="1"/>
</dbReference>
<reference evidence="3" key="1">
    <citation type="submission" date="2016-11" db="EMBL/GenBank/DDBJ databases">
        <authorList>
            <person name="Varghese N."/>
            <person name="Submissions S."/>
        </authorList>
    </citation>
    <scope>NUCLEOTIDE SEQUENCE [LARGE SCALE GENOMIC DNA]</scope>
    <source>
        <strain evidence="3">DSM 27370</strain>
    </source>
</reference>
<sequence>MNNLISLRTGIISIFTLCTTAAFAGLSQPEIASIQDNTTVNNTDYKYKDQRPAKAERLFTSKAIENEIIRVKKLLKNPKLAWMFENCFPNTLDTTVRYRKTDGKDDTVVYTGDIHAMWLRDSGAQVWPYVQLSNTDPELKAMLAGVIRRQFKCIIIDPYANAFLDPYDPNPDHQWQSDLTDMKPELHERKWEIDSLCYPLRLAYHYWKTTGDASIFDNEWIAAIENILKTFKEQQRKENLGPYKFQRETARASDTVMNDGWGNPVKPVGLIASTFRPSDDATIYQFLIPSNFFAVTSLRKASEILAEVNKNKPLADECTALANEVEAALKKYATVEHPEFGTIYAFEIDGYGSVNLMDDANVPSLLAMPYLGDINVDDAIYQNTRKFVWSENNPYFFKGTAGEGIGGPHVSHVSLNMIWPMSIMMKAFTSQDDEEIKTCIKMLMDTDAGTGFMHESFYKDDATKFTREWFAWQNTLFGELILKLVNEGKTDLLNDIQ</sequence>
<gene>
    <name evidence="2" type="ORF">SAMN05444362_10241</name>
</gene>
<dbReference type="Gene3D" id="1.50.10.10">
    <property type="match status" value="1"/>
</dbReference>
<dbReference type="STRING" id="1346286.SAMN05444362_10241"/>
<dbReference type="OrthoDB" id="181472at2"/>
<organism evidence="2 3">
    <name type="scientific">Dysgonomonas macrotermitis</name>
    <dbReference type="NCBI Taxonomy" id="1346286"/>
    <lineage>
        <taxon>Bacteria</taxon>
        <taxon>Pseudomonadati</taxon>
        <taxon>Bacteroidota</taxon>
        <taxon>Bacteroidia</taxon>
        <taxon>Bacteroidales</taxon>
        <taxon>Dysgonomonadaceae</taxon>
        <taxon>Dysgonomonas</taxon>
    </lineage>
</organism>
<dbReference type="InterPro" id="IPR008313">
    <property type="entry name" value="GH125"/>
</dbReference>
<dbReference type="GO" id="GO:0005975">
    <property type="term" value="P:carbohydrate metabolic process"/>
    <property type="evidence" value="ECO:0007669"/>
    <property type="project" value="InterPro"/>
</dbReference>
<evidence type="ECO:0000313" key="2">
    <source>
        <dbReference type="EMBL" id="SHE72434.1"/>
    </source>
</evidence>
<evidence type="ECO:0000256" key="1">
    <source>
        <dbReference type="SAM" id="SignalP"/>
    </source>
</evidence>
<dbReference type="PANTHER" id="PTHR31047:SF0">
    <property type="entry name" value="MEIOTICALLY UP-REGULATED GENE 157 PROTEIN"/>
    <property type="match status" value="1"/>
</dbReference>
<dbReference type="Proteomes" id="UP000184480">
    <property type="component" value="Unassembled WGS sequence"/>
</dbReference>
<dbReference type="PIRSF" id="PIRSF028846">
    <property type="entry name" value="UCP028846"/>
    <property type="match status" value="1"/>
</dbReference>
<evidence type="ECO:0000313" key="3">
    <source>
        <dbReference type="Proteomes" id="UP000184480"/>
    </source>
</evidence>
<accession>A0A1M4VTT7</accession>
<dbReference type="PANTHER" id="PTHR31047">
    <property type="entry name" value="MEIOTICALLY UP-REGULATED GENE 157 PROTEIN"/>
    <property type="match status" value="1"/>
</dbReference>
<feature type="signal peptide" evidence="1">
    <location>
        <begin position="1"/>
        <end position="24"/>
    </location>
</feature>
<keyword evidence="3" id="KW-1185">Reference proteome</keyword>
<feature type="chain" id="PRO_5009907966" description="Meiotically up-regulated gene 157 (Mug157) protein" evidence="1">
    <location>
        <begin position="25"/>
        <end position="497"/>
    </location>
</feature>
<protein>
    <recommendedName>
        <fullName evidence="4">Meiotically up-regulated gene 157 (Mug157) protein</fullName>
    </recommendedName>
</protein>
<dbReference type="AlphaFoldDB" id="A0A1M4VTT7"/>
<dbReference type="EMBL" id="FQUC01000002">
    <property type="protein sequence ID" value="SHE72434.1"/>
    <property type="molecule type" value="Genomic_DNA"/>
</dbReference>
<dbReference type="SUPFAM" id="SSF48208">
    <property type="entry name" value="Six-hairpin glycosidases"/>
    <property type="match status" value="1"/>
</dbReference>